<dbReference type="Proteomes" id="UP000275078">
    <property type="component" value="Unassembled WGS sequence"/>
</dbReference>
<feature type="region of interest" description="Disordered" evidence="1">
    <location>
        <begin position="1"/>
        <end position="35"/>
    </location>
</feature>
<protein>
    <submittedName>
        <fullName evidence="2">Uncharacterized protein</fullName>
    </submittedName>
</protein>
<accession>A0A3N4HVF1</accession>
<keyword evidence="3" id="KW-1185">Reference proteome</keyword>
<evidence type="ECO:0000256" key="1">
    <source>
        <dbReference type="SAM" id="MobiDB-lite"/>
    </source>
</evidence>
<dbReference type="EMBL" id="ML119721">
    <property type="protein sequence ID" value="RPA77775.1"/>
    <property type="molecule type" value="Genomic_DNA"/>
</dbReference>
<name>A0A3N4HVF1_ASCIM</name>
<sequence>MRNSIVAKRFSGAKPEGRSPDQASPKAHQRPRTKPNCIQNIINNTTQLYRSSTTTTTANKARTIIDTSAFLEFKSTSIHLGTGPASSRQSQAKPAMALPQLQRLASPLAVQATDQTKSRQSWASLFTQKSKLPPNLSIVEKPEPKLASTASDDSTLKENKQSEFKWCMECMDKRGYMYFFGEKETEAQRELFFGMVEDFGIRCGSPSAQILFQRGYDRYVFLAEDGVYATSDLDIERIALVSRDPWRAQEILVEQGVMGAEGPWRAEGMRYDVNAENQESDWYKHEPGWQSPASHYSGSDDSDAWK</sequence>
<reference evidence="2 3" key="1">
    <citation type="journal article" date="2018" name="Nat. Ecol. Evol.">
        <title>Pezizomycetes genomes reveal the molecular basis of ectomycorrhizal truffle lifestyle.</title>
        <authorList>
            <person name="Murat C."/>
            <person name="Payen T."/>
            <person name="Noel B."/>
            <person name="Kuo A."/>
            <person name="Morin E."/>
            <person name="Chen J."/>
            <person name="Kohler A."/>
            <person name="Krizsan K."/>
            <person name="Balestrini R."/>
            <person name="Da Silva C."/>
            <person name="Montanini B."/>
            <person name="Hainaut M."/>
            <person name="Levati E."/>
            <person name="Barry K.W."/>
            <person name="Belfiori B."/>
            <person name="Cichocki N."/>
            <person name="Clum A."/>
            <person name="Dockter R.B."/>
            <person name="Fauchery L."/>
            <person name="Guy J."/>
            <person name="Iotti M."/>
            <person name="Le Tacon F."/>
            <person name="Lindquist E.A."/>
            <person name="Lipzen A."/>
            <person name="Malagnac F."/>
            <person name="Mello A."/>
            <person name="Molinier V."/>
            <person name="Miyauchi S."/>
            <person name="Poulain J."/>
            <person name="Riccioni C."/>
            <person name="Rubini A."/>
            <person name="Sitrit Y."/>
            <person name="Splivallo R."/>
            <person name="Traeger S."/>
            <person name="Wang M."/>
            <person name="Zifcakova L."/>
            <person name="Wipf D."/>
            <person name="Zambonelli A."/>
            <person name="Paolocci F."/>
            <person name="Nowrousian M."/>
            <person name="Ottonello S."/>
            <person name="Baldrian P."/>
            <person name="Spatafora J.W."/>
            <person name="Henrissat B."/>
            <person name="Nagy L.G."/>
            <person name="Aury J.M."/>
            <person name="Wincker P."/>
            <person name="Grigoriev I.V."/>
            <person name="Bonfante P."/>
            <person name="Martin F.M."/>
        </authorList>
    </citation>
    <scope>NUCLEOTIDE SEQUENCE [LARGE SCALE GENOMIC DNA]</scope>
    <source>
        <strain evidence="2 3">RN42</strain>
    </source>
</reference>
<organism evidence="2 3">
    <name type="scientific">Ascobolus immersus RN42</name>
    <dbReference type="NCBI Taxonomy" id="1160509"/>
    <lineage>
        <taxon>Eukaryota</taxon>
        <taxon>Fungi</taxon>
        <taxon>Dikarya</taxon>
        <taxon>Ascomycota</taxon>
        <taxon>Pezizomycotina</taxon>
        <taxon>Pezizomycetes</taxon>
        <taxon>Pezizales</taxon>
        <taxon>Ascobolaceae</taxon>
        <taxon>Ascobolus</taxon>
    </lineage>
</organism>
<dbReference type="AlphaFoldDB" id="A0A3N4HVF1"/>
<proteinExistence type="predicted"/>
<evidence type="ECO:0000313" key="3">
    <source>
        <dbReference type="Proteomes" id="UP000275078"/>
    </source>
</evidence>
<evidence type="ECO:0000313" key="2">
    <source>
        <dbReference type="EMBL" id="RPA77775.1"/>
    </source>
</evidence>
<gene>
    <name evidence="2" type="ORF">BJ508DRAFT_309887</name>
</gene>
<feature type="region of interest" description="Disordered" evidence="1">
    <location>
        <begin position="282"/>
        <end position="306"/>
    </location>
</feature>